<dbReference type="GO" id="GO:0016746">
    <property type="term" value="F:acyltransferase activity"/>
    <property type="evidence" value="ECO:0007669"/>
    <property type="project" value="UniProtKB-KW"/>
</dbReference>
<dbReference type="PANTHER" id="PTHR31201">
    <property type="entry name" value="OS01G0585100 PROTEIN"/>
    <property type="match status" value="1"/>
</dbReference>
<keyword evidence="4" id="KW-0444">Lipid biosynthesis</keyword>
<dbReference type="RefSeq" id="XP_028878725.1">
    <property type="nucleotide sequence ID" value="XM_029029928.1"/>
</dbReference>
<keyword evidence="9 13" id="KW-0472">Membrane</keyword>
<feature type="transmembrane region" description="Helical" evidence="13">
    <location>
        <begin position="519"/>
        <end position="540"/>
    </location>
</feature>
<evidence type="ECO:0000256" key="7">
    <source>
        <dbReference type="ARBA" id="ARBA00022989"/>
    </source>
</evidence>
<evidence type="ECO:0000313" key="14">
    <source>
        <dbReference type="EMBL" id="ORC84659.1"/>
    </source>
</evidence>
<gene>
    <name evidence="14" type="ORF">TM35_000421170</name>
</gene>
<dbReference type="Proteomes" id="UP000192257">
    <property type="component" value="Unassembled WGS sequence"/>
</dbReference>
<keyword evidence="7 13" id="KW-1133">Transmembrane helix</keyword>
<evidence type="ECO:0000256" key="10">
    <source>
        <dbReference type="ARBA" id="ARBA00023209"/>
    </source>
</evidence>
<evidence type="ECO:0000256" key="12">
    <source>
        <dbReference type="ARBA" id="ARBA00023315"/>
    </source>
</evidence>
<sequence length="572" mass="65423">MEHRFSKREYFVSCAFTILFSGIVAVAYFDTSTCPYRYNRATPWSMTTSSDNNNNNNNNNNDIGMSTVGHYKYASTQPRSLFSSLVQEGGLTCHMTDLVIWVYIIGLVLFISHKAYHYRIQGLHYFLLDYCYFHNFCLVLFLLWRLVDVQWSEEPLISWETYLPESWQSERISSSINSNSNTGGSSSSVIEMIHDHKGVVTTVTAKVTPFINQTWKSWAQQVIPSTMRQILLVAGIYKPISVDIITIGYAAAEVSTPDDLLLAFLSFFTLVAGSFGPILGAILIWKNALLFHSFDRMSSSYLHLAPAITQVLLLHRLFTTARQELASFDDSSNSTNHSHDHSSSGGSCSNTLQHRLNELCSQGTLCYDLRHAVSYRTLLELHFVMFIAWQIFYHTISESRRVSRIKSHRKRLKELEQRQEELCRLTGATREEAQLLRPILLLSEGLAGDPAHRVTAYTWMWEHPPLGKEGPLYRFVTLFGKGYLPTVIMFQVTQWILHVIFFTLAYGSLYYSFHVAFSAWPLTLYVILFVILCVYNAAVVNKRWIQKLQRLAEIGLAAQRTRTLREEGNVGK</sequence>
<feature type="transmembrane region" description="Helical" evidence="13">
    <location>
        <begin position="123"/>
        <end position="144"/>
    </location>
</feature>
<feature type="transmembrane region" description="Helical" evidence="13">
    <location>
        <begin position="10"/>
        <end position="29"/>
    </location>
</feature>
<keyword evidence="11" id="KW-1208">Phospholipid metabolism</keyword>
<feature type="transmembrane region" description="Helical" evidence="13">
    <location>
        <begin position="260"/>
        <end position="285"/>
    </location>
</feature>
<evidence type="ECO:0000256" key="13">
    <source>
        <dbReference type="SAM" id="Phobius"/>
    </source>
</evidence>
<protein>
    <recommendedName>
        <fullName evidence="3">Glycerophosphocholine acyltransferase 1</fullName>
    </recommendedName>
</protein>
<keyword evidence="5" id="KW-0808">Transferase</keyword>
<dbReference type="InterPro" id="IPR021261">
    <property type="entry name" value="GPCAT"/>
</dbReference>
<feature type="transmembrane region" description="Helical" evidence="13">
    <location>
        <begin position="495"/>
        <end position="513"/>
    </location>
</feature>
<proteinExistence type="inferred from homology"/>
<dbReference type="PANTHER" id="PTHR31201:SF1">
    <property type="entry name" value="GLYCEROPHOSPHOCHOLINE ACYLTRANSFERASE 1"/>
    <property type="match status" value="1"/>
</dbReference>
<keyword evidence="15" id="KW-1185">Reference proteome</keyword>
<dbReference type="VEuPathDB" id="TriTrypDB:TM35_000421170"/>
<dbReference type="Pfam" id="PF10998">
    <property type="entry name" value="DUF2838"/>
    <property type="match status" value="1"/>
</dbReference>
<dbReference type="EMBL" id="NBCO01000042">
    <property type="protein sequence ID" value="ORC84659.1"/>
    <property type="molecule type" value="Genomic_DNA"/>
</dbReference>
<dbReference type="STRING" id="67003.A0A1X0NKF9"/>
<feature type="transmembrane region" description="Helical" evidence="13">
    <location>
        <begin position="89"/>
        <end position="111"/>
    </location>
</feature>
<reference evidence="14 15" key="1">
    <citation type="submission" date="2017-03" db="EMBL/GenBank/DDBJ databases">
        <title>An alternative strategy for trypanosome survival in the mammalian bloodstream revealed through genome and transcriptome analysis of the ubiquitous bovine parasite Trypanosoma (Megatrypanum) theileri.</title>
        <authorList>
            <person name="Kelly S."/>
            <person name="Ivens A."/>
            <person name="Mott A."/>
            <person name="O'Neill E."/>
            <person name="Emms D."/>
            <person name="Macleod O."/>
            <person name="Voorheis P."/>
            <person name="Matthews J."/>
            <person name="Matthews K."/>
            <person name="Carrington M."/>
        </authorList>
    </citation>
    <scope>NUCLEOTIDE SEQUENCE [LARGE SCALE GENOMIC DNA]</scope>
    <source>
        <strain evidence="14">Edinburgh</strain>
    </source>
</reference>
<dbReference type="GO" id="GO:0016020">
    <property type="term" value="C:membrane"/>
    <property type="evidence" value="ECO:0007669"/>
    <property type="project" value="UniProtKB-SubCell"/>
</dbReference>
<keyword evidence="10" id="KW-0594">Phospholipid biosynthesis</keyword>
<evidence type="ECO:0000256" key="3">
    <source>
        <dbReference type="ARBA" id="ARBA00019082"/>
    </source>
</evidence>
<keyword evidence="12" id="KW-0012">Acyltransferase</keyword>
<evidence type="ECO:0000256" key="9">
    <source>
        <dbReference type="ARBA" id="ARBA00023136"/>
    </source>
</evidence>
<evidence type="ECO:0000256" key="2">
    <source>
        <dbReference type="ARBA" id="ARBA00006675"/>
    </source>
</evidence>
<evidence type="ECO:0000256" key="11">
    <source>
        <dbReference type="ARBA" id="ARBA00023264"/>
    </source>
</evidence>
<comment type="subcellular location">
    <subcellularLocation>
        <location evidence="1">Membrane</location>
        <topology evidence="1">Multi-pass membrane protein</topology>
    </subcellularLocation>
</comment>
<name>A0A1X0NKF9_9TRYP</name>
<evidence type="ECO:0000256" key="4">
    <source>
        <dbReference type="ARBA" id="ARBA00022516"/>
    </source>
</evidence>
<comment type="similarity">
    <text evidence="2">Belongs to the GPC1 family.</text>
</comment>
<accession>A0A1X0NKF9</accession>
<dbReference type="OrthoDB" id="406287at2759"/>
<evidence type="ECO:0000256" key="1">
    <source>
        <dbReference type="ARBA" id="ARBA00004141"/>
    </source>
</evidence>
<dbReference type="AlphaFoldDB" id="A0A1X0NKF9"/>
<evidence type="ECO:0000256" key="6">
    <source>
        <dbReference type="ARBA" id="ARBA00022692"/>
    </source>
</evidence>
<keyword evidence="6 13" id="KW-0812">Transmembrane</keyword>
<keyword evidence="8" id="KW-0443">Lipid metabolism</keyword>
<organism evidence="14 15">
    <name type="scientific">Trypanosoma theileri</name>
    <dbReference type="NCBI Taxonomy" id="67003"/>
    <lineage>
        <taxon>Eukaryota</taxon>
        <taxon>Discoba</taxon>
        <taxon>Euglenozoa</taxon>
        <taxon>Kinetoplastea</taxon>
        <taxon>Metakinetoplastina</taxon>
        <taxon>Trypanosomatida</taxon>
        <taxon>Trypanosomatidae</taxon>
        <taxon>Trypanosoma</taxon>
    </lineage>
</organism>
<evidence type="ECO:0000256" key="8">
    <source>
        <dbReference type="ARBA" id="ARBA00023098"/>
    </source>
</evidence>
<dbReference type="GeneID" id="39989708"/>
<dbReference type="GO" id="GO:0006656">
    <property type="term" value="P:phosphatidylcholine biosynthetic process"/>
    <property type="evidence" value="ECO:0007669"/>
    <property type="project" value="TreeGrafter"/>
</dbReference>
<comment type="caution">
    <text evidence="14">The sequence shown here is derived from an EMBL/GenBank/DDBJ whole genome shotgun (WGS) entry which is preliminary data.</text>
</comment>
<evidence type="ECO:0000313" key="15">
    <source>
        <dbReference type="Proteomes" id="UP000192257"/>
    </source>
</evidence>
<evidence type="ECO:0000256" key="5">
    <source>
        <dbReference type="ARBA" id="ARBA00022679"/>
    </source>
</evidence>